<protein>
    <submittedName>
        <fullName evidence="1">Uncharacterized protein</fullName>
    </submittedName>
</protein>
<dbReference type="Proteomes" id="UP000024635">
    <property type="component" value="Unassembled WGS sequence"/>
</dbReference>
<keyword evidence="2" id="KW-1185">Reference proteome</keyword>
<comment type="caution">
    <text evidence="1">The sequence shown here is derived from an EMBL/GenBank/DDBJ whole genome shotgun (WGS) entry which is preliminary data.</text>
</comment>
<organism evidence="1 2">
    <name type="scientific">Ancylostoma ceylanicum</name>
    <dbReference type="NCBI Taxonomy" id="53326"/>
    <lineage>
        <taxon>Eukaryota</taxon>
        <taxon>Metazoa</taxon>
        <taxon>Ecdysozoa</taxon>
        <taxon>Nematoda</taxon>
        <taxon>Chromadorea</taxon>
        <taxon>Rhabditida</taxon>
        <taxon>Rhabditina</taxon>
        <taxon>Rhabditomorpha</taxon>
        <taxon>Strongyloidea</taxon>
        <taxon>Ancylostomatidae</taxon>
        <taxon>Ancylostomatinae</taxon>
        <taxon>Ancylostoma</taxon>
    </lineage>
</organism>
<evidence type="ECO:0000313" key="2">
    <source>
        <dbReference type="Proteomes" id="UP000024635"/>
    </source>
</evidence>
<proteinExistence type="predicted"/>
<accession>A0A016TAK7</accession>
<name>A0A016TAK7_9BILA</name>
<evidence type="ECO:0000313" key="1">
    <source>
        <dbReference type="EMBL" id="EYB99649.1"/>
    </source>
</evidence>
<sequence length="88" mass="9964">MPVIHCVLYLNFLVRNHDRSHLAAPLIASTPFFKSKCNLLPTSSKPVLLVEFRGPRTTLAIIRNIFHVSSPLQERVTSTNAVECCYLR</sequence>
<gene>
    <name evidence="1" type="primary">Acey_s0121.g980</name>
    <name evidence="1" type="ORF">Y032_0121g980</name>
</gene>
<dbReference type="EMBL" id="JARK01001457">
    <property type="protein sequence ID" value="EYB99649.1"/>
    <property type="molecule type" value="Genomic_DNA"/>
</dbReference>
<dbReference type="AlphaFoldDB" id="A0A016TAK7"/>
<reference evidence="2" key="1">
    <citation type="journal article" date="2015" name="Nat. Genet.">
        <title>The genome and transcriptome of the zoonotic hookworm Ancylostoma ceylanicum identify infection-specific gene families.</title>
        <authorList>
            <person name="Schwarz E.M."/>
            <person name="Hu Y."/>
            <person name="Antoshechkin I."/>
            <person name="Miller M.M."/>
            <person name="Sternberg P.W."/>
            <person name="Aroian R.V."/>
        </authorList>
    </citation>
    <scope>NUCLEOTIDE SEQUENCE</scope>
    <source>
        <strain evidence="2">HY135</strain>
    </source>
</reference>